<dbReference type="Gene3D" id="3.40.1620.10">
    <property type="entry name" value="YefM-like domain"/>
    <property type="match status" value="1"/>
</dbReference>
<dbReference type="InterPro" id="IPR051405">
    <property type="entry name" value="phD/YefM_antitoxin"/>
</dbReference>
<name>G2J8N9_9BURK</name>
<comment type="function">
    <text evidence="2">Antitoxin component of a type II toxin-antitoxin (TA) system.</text>
</comment>
<dbReference type="NCBIfam" id="TIGR01552">
    <property type="entry name" value="phd_fam"/>
    <property type="match status" value="1"/>
</dbReference>
<dbReference type="AlphaFoldDB" id="G2J8N9"/>
<dbReference type="Gene3D" id="6.10.250.330">
    <property type="match status" value="1"/>
</dbReference>
<dbReference type="PANTHER" id="PTHR33713">
    <property type="entry name" value="ANTITOXIN YAFN-RELATED"/>
    <property type="match status" value="1"/>
</dbReference>
<dbReference type="OrthoDB" id="9802003at2"/>
<comment type="caution">
    <text evidence="3">The sequence shown here is derived from an EMBL/GenBank/DDBJ whole genome shotgun (WGS) entry which is preliminary data.</text>
</comment>
<dbReference type="PANTHER" id="PTHR33713:SF6">
    <property type="entry name" value="ANTITOXIN YEFM"/>
    <property type="match status" value="1"/>
</dbReference>
<evidence type="ECO:0000313" key="4">
    <source>
        <dbReference type="Proteomes" id="UP000054051"/>
    </source>
</evidence>
<protein>
    <recommendedName>
        <fullName evidence="2">Antitoxin</fullName>
    </recommendedName>
</protein>
<dbReference type="InterPro" id="IPR006442">
    <property type="entry name" value="Antitoxin_Phd/YefM"/>
</dbReference>
<evidence type="ECO:0000313" key="3">
    <source>
        <dbReference type="EMBL" id="CCD29136.1"/>
    </source>
</evidence>
<accession>G2J8N9</accession>
<organism evidence="3 4">
    <name type="scientific">Candidatus Glomeribacter gigasporarum BEG34</name>
    <dbReference type="NCBI Taxonomy" id="1070319"/>
    <lineage>
        <taxon>Bacteria</taxon>
        <taxon>Pseudomonadati</taxon>
        <taxon>Pseudomonadota</taxon>
        <taxon>Betaproteobacteria</taxon>
        <taxon>Burkholderiales</taxon>
        <taxon>Burkholderiaceae</taxon>
        <taxon>Candidatus Glomeribacter</taxon>
    </lineage>
</organism>
<reference evidence="3 4" key="1">
    <citation type="submission" date="2011-08" db="EMBL/GenBank/DDBJ databases">
        <title>The genome of the obligate endobacterium of an arbuscular mycorrhizal fungus reveals an interphylum network of nutritional interactions.</title>
        <authorList>
            <person name="Ghignone S."/>
            <person name="Salvioli A."/>
            <person name="Anca I."/>
            <person name="Lumini E."/>
            <person name="Ortu G."/>
            <person name="Petiti L."/>
            <person name="Cruveiller S."/>
            <person name="Bianciotto V."/>
            <person name="Piffanelli P."/>
            <person name="Lanfranco L."/>
            <person name="Bonfante P."/>
        </authorList>
    </citation>
    <scope>NUCLEOTIDE SEQUENCE [LARGE SCALE GENOMIC DNA]</scope>
    <source>
        <strain evidence="3 4">BEG34</strain>
    </source>
</reference>
<dbReference type="STRING" id="1070319.CAGGBEG34_200141"/>
<dbReference type="EMBL" id="CAFB01000037">
    <property type="protein sequence ID" value="CCD29136.1"/>
    <property type="molecule type" value="Genomic_DNA"/>
</dbReference>
<dbReference type="SUPFAM" id="SSF143120">
    <property type="entry name" value="YefM-like"/>
    <property type="match status" value="1"/>
</dbReference>
<evidence type="ECO:0000256" key="1">
    <source>
        <dbReference type="ARBA" id="ARBA00009981"/>
    </source>
</evidence>
<sequence>MRVISFSEARNTLKSVIDRVIHDADVTVIKRRNDPDAIIMSLDCYNSLMETVHLLKTPANAAHLARSIAQLHKGRIKKCQQKSTDPFSIVE</sequence>
<keyword evidence="4" id="KW-1185">Reference proteome</keyword>
<dbReference type="eggNOG" id="COG2161">
    <property type="taxonomic scope" value="Bacteria"/>
</dbReference>
<dbReference type="RefSeq" id="WP_006682373.1">
    <property type="nucleotide sequence ID" value="NZ_CAFB01000037.1"/>
</dbReference>
<dbReference type="Proteomes" id="UP000054051">
    <property type="component" value="Unassembled WGS sequence"/>
</dbReference>
<gene>
    <name evidence="3" type="primary">yefM</name>
    <name evidence="3" type="ORF">CAGGBEG34_200141</name>
</gene>
<dbReference type="Pfam" id="PF02604">
    <property type="entry name" value="PhdYeFM_antitox"/>
    <property type="match status" value="1"/>
</dbReference>
<evidence type="ECO:0000256" key="2">
    <source>
        <dbReference type="RuleBase" id="RU362080"/>
    </source>
</evidence>
<comment type="similarity">
    <text evidence="1 2">Belongs to the phD/YefM antitoxin family.</text>
</comment>
<dbReference type="InterPro" id="IPR036165">
    <property type="entry name" value="YefM-like_sf"/>
</dbReference>
<proteinExistence type="inferred from homology"/>